<accession>A0ACC7NYK5</accession>
<organism evidence="1 2">
    <name type="scientific">Paenibacillus mesotrionivorans</name>
    <dbReference type="NCBI Taxonomy" id="3160968"/>
    <lineage>
        <taxon>Bacteria</taxon>
        <taxon>Bacillati</taxon>
        <taxon>Bacillota</taxon>
        <taxon>Bacilli</taxon>
        <taxon>Bacillales</taxon>
        <taxon>Paenibacillaceae</taxon>
        <taxon>Paenibacillus</taxon>
    </lineage>
</organism>
<gene>
    <name evidence="1" type="ORF">ACI1P1_14900</name>
</gene>
<dbReference type="Proteomes" id="UP001631969">
    <property type="component" value="Unassembled WGS sequence"/>
</dbReference>
<sequence length="260" mass="29698">MKRRTKKILAGITGIGLIVLLLSFVNSFVGNPVSKVLAKKAAQQYIETNYNSLNLEIQKSNYNFKFNSYYVFVQSSTSMDTAFNIYVDSYGNVIRDDYEFEVANHFTTFRRLDDELRKLGNEILGGKLDYDFDHISLPFVKEGTFETLERDMKLDIHNPPLPLMVNVVLFSHDVSYSKIAEVAKAVEAVLQEEDIPVREYNIRILPLADKPQSDKQAVSWVNSLSISSYPADRMDKENLPLAMEQFETGRVAEMNEKGKK</sequence>
<reference evidence="1" key="1">
    <citation type="submission" date="2024-12" db="EMBL/GenBank/DDBJ databases">
        <authorList>
            <person name="Wu N."/>
        </authorList>
    </citation>
    <scope>NUCLEOTIDE SEQUENCE</scope>
    <source>
        <strain evidence="1">P15</strain>
    </source>
</reference>
<comment type="caution">
    <text evidence="1">The sequence shown here is derived from an EMBL/GenBank/DDBJ whole genome shotgun (WGS) entry which is preliminary data.</text>
</comment>
<evidence type="ECO:0000313" key="1">
    <source>
        <dbReference type="EMBL" id="MFM9329580.1"/>
    </source>
</evidence>
<dbReference type="EMBL" id="JBJURJ010000009">
    <property type="protein sequence ID" value="MFM9329580.1"/>
    <property type="molecule type" value="Genomic_DNA"/>
</dbReference>
<proteinExistence type="predicted"/>
<keyword evidence="2" id="KW-1185">Reference proteome</keyword>
<name>A0ACC7NYK5_9BACL</name>
<evidence type="ECO:0000313" key="2">
    <source>
        <dbReference type="Proteomes" id="UP001631969"/>
    </source>
</evidence>
<protein>
    <submittedName>
        <fullName evidence="1">Uncharacterized protein</fullName>
    </submittedName>
</protein>